<feature type="signal peptide" evidence="1">
    <location>
        <begin position="1"/>
        <end position="15"/>
    </location>
</feature>
<proteinExistence type="predicted"/>
<keyword evidence="1" id="KW-0732">Signal</keyword>
<protein>
    <submittedName>
        <fullName evidence="2">Uncharacterized protein</fullName>
    </submittedName>
</protein>
<gene>
    <name evidence="2" type="ORF">FWK35_00025246</name>
</gene>
<feature type="chain" id="PRO_5026135970" evidence="1">
    <location>
        <begin position="16"/>
        <end position="52"/>
    </location>
</feature>
<evidence type="ECO:0000313" key="2">
    <source>
        <dbReference type="EMBL" id="KAF0768811.1"/>
    </source>
</evidence>
<sequence length="52" mass="6140">MMCVCFFFFFVSVYSITIRNNAQISNFGGGFRCKSEYSWCIIEVKRKHFPTV</sequence>
<evidence type="ECO:0000313" key="3">
    <source>
        <dbReference type="Proteomes" id="UP000478052"/>
    </source>
</evidence>
<evidence type="ECO:0000256" key="1">
    <source>
        <dbReference type="SAM" id="SignalP"/>
    </source>
</evidence>
<dbReference type="EMBL" id="VUJU01000699">
    <property type="protein sequence ID" value="KAF0768811.1"/>
    <property type="molecule type" value="Genomic_DNA"/>
</dbReference>
<dbReference type="Proteomes" id="UP000478052">
    <property type="component" value="Unassembled WGS sequence"/>
</dbReference>
<keyword evidence="3" id="KW-1185">Reference proteome</keyword>
<reference evidence="2 3" key="1">
    <citation type="submission" date="2019-08" db="EMBL/GenBank/DDBJ databases">
        <title>Whole genome of Aphis craccivora.</title>
        <authorList>
            <person name="Voronova N.V."/>
            <person name="Shulinski R.S."/>
            <person name="Bandarenka Y.V."/>
            <person name="Zhorov D.G."/>
            <person name="Warner D."/>
        </authorList>
    </citation>
    <scope>NUCLEOTIDE SEQUENCE [LARGE SCALE GENOMIC DNA]</scope>
    <source>
        <strain evidence="2">180601</strain>
        <tissue evidence="2">Whole Body</tissue>
    </source>
</reference>
<accession>A0A6G0ZDM2</accession>
<comment type="caution">
    <text evidence="2">The sequence shown here is derived from an EMBL/GenBank/DDBJ whole genome shotgun (WGS) entry which is preliminary data.</text>
</comment>
<organism evidence="2 3">
    <name type="scientific">Aphis craccivora</name>
    <name type="common">Cowpea aphid</name>
    <dbReference type="NCBI Taxonomy" id="307492"/>
    <lineage>
        <taxon>Eukaryota</taxon>
        <taxon>Metazoa</taxon>
        <taxon>Ecdysozoa</taxon>
        <taxon>Arthropoda</taxon>
        <taxon>Hexapoda</taxon>
        <taxon>Insecta</taxon>
        <taxon>Pterygota</taxon>
        <taxon>Neoptera</taxon>
        <taxon>Paraneoptera</taxon>
        <taxon>Hemiptera</taxon>
        <taxon>Sternorrhyncha</taxon>
        <taxon>Aphidomorpha</taxon>
        <taxon>Aphidoidea</taxon>
        <taxon>Aphididae</taxon>
        <taxon>Aphidini</taxon>
        <taxon>Aphis</taxon>
        <taxon>Aphis</taxon>
    </lineage>
</organism>
<dbReference type="AlphaFoldDB" id="A0A6G0ZDM2"/>
<name>A0A6G0ZDM2_APHCR</name>